<protein>
    <submittedName>
        <fullName evidence="5">Resolvase protein</fullName>
    </submittedName>
</protein>
<reference evidence="5 6" key="2">
    <citation type="submission" date="2015-04" db="EMBL/GenBank/DDBJ databases">
        <title>Carnobacterium maltaromaticum LMA28 plasmids.</title>
        <authorList>
            <person name="Cailliez-Grimal C."/>
            <person name="Iskandar C."/>
        </authorList>
    </citation>
    <scope>NUCLEOTIDE SEQUENCE [LARGE SCALE GENOMIC DNA]</scope>
    <source>
        <strain evidence="5 6">LMA28</strain>
        <plasmid evidence="6">Chromosome</plasmid>
    </source>
</reference>
<keyword evidence="4" id="KW-0233">DNA recombination</keyword>
<evidence type="ECO:0000256" key="4">
    <source>
        <dbReference type="ARBA" id="ARBA00023172"/>
    </source>
</evidence>
<reference evidence="5 6" key="1">
    <citation type="submission" date="2015-04" db="EMBL/GenBank/DDBJ databases">
        <title>Carnobacterium maltaromaticum LMA28 complete chromosome sequence.</title>
        <authorList>
            <person name="Borges F."/>
            <person name="Cailliez-Grimal C."/>
        </authorList>
    </citation>
    <scope>NUCLEOTIDE SEQUENCE [LARGE SCALE GENOMIC DNA]</scope>
    <source>
        <strain evidence="5 6">LMA28</strain>
        <plasmid evidence="6">Chromosome</plasmid>
    </source>
</reference>
<dbReference type="PROSITE" id="PS00397">
    <property type="entry name" value="RECOMBINASES_1"/>
    <property type="match status" value="1"/>
</dbReference>
<dbReference type="CDD" id="cd03768">
    <property type="entry name" value="SR_ResInv"/>
    <property type="match status" value="1"/>
</dbReference>
<evidence type="ECO:0000256" key="3">
    <source>
        <dbReference type="ARBA" id="ARBA00023125"/>
    </source>
</evidence>
<dbReference type="PROSITE" id="PS00398">
    <property type="entry name" value="RECOMBINASES_2"/>
    <property type="match status" value="1"/>
</dbReference>
<name>A0A1Z5AXC2_CARML</name>
<dbReference type="Gene3D" id="3.40.50.1390">
    <property type="entry name" value="Resolvase, N-terminal catalytic domain"/>
    <property type="match status" value="1"/>
</dbReference>
<organism evidence="5 6">
    <name type="scientific">Carnobacterium maltaromaticum</name>
    <name type="common">Carnobacterium piscicola</name>
    <dbReference type="NCBI Taxonomy" id="2751"/>
    <lineage>
        <taxon>Bacteria</taxon>
        <taxon>Bacillati</taxon>
        <taxon>Bacillota</taxon>
        <taxon>Bacilli</taxon>
        <taxon>Lactobacillales</taxon>
        <taxon>Carnobacteriaceae</taxon>
        <taxon>Carnobacterium</taxon>
    </lineage>
</organism>
<evidence type="ECO:0000313" key="5">
    <source>
        <dbReference type="EMBL" id="CRI06721.1"/>
    </source>
</evidence>
<dbReference type="GO" id="GO:0015074">
    <property type="term" value="P:DNA integration"/>
    <property type="evidence" value="ECO:0007669"/>
    <property type="project" value="UniProtKB-KW"/>
</dbReference>
<keyword evidence="2" id="KW-0229">DNA integration</keyword>
<dbReference type="GO" id="GO:0003677">
    <property type="term" value="F:DNA binding"/>
    <property type="evidence" value="ECO:0007669"/>
    <property type="project" value="UniProtKB-KW"/>
</dbReference>
<dbReference type="SUPFAM" id="SSF53041">
    <property type="entry name" value="Resolvase-like"/>
    <property type="match status" value="1"/>
</dbReference>
<accession>A0A1Z5AXC2</accession>
<dbReference type="RefSeq" id="WP_119907162.1">
    <property type="nucleotide sequence ID" value="NZ_CBCPHT010000008.1"/>
</dbReference>
<keyword evidence="5" id="KW-0614">Plasmid</keyword>
<evidence type="ECO:0000256" key="2">
    <source>
        <dbReference type="ARBA" id="ARBA00022908"/>
    </source>
</evidence>
<dbReference type="AlphaFoldDB" id="A0A1Z5AXC2"/>
<geneLocation type="plasmid" evidence="5">
    <name>LMA_pa</name>
</geneLocation>
<dbReference type="InterPro" id="IPR036162">
    <property type="entry name" value="Resolvase-like_N_sf"/>
</dbReference>
<proteinExistence type="inferred from homology"/>
<evidence type="ECO:0000313" key="6">
    <source>
        <dbReference type="Proteomes" id="UP000464233"/>
    </source>
</evidence>
<dbReference type="InterPro" id="IPR050639">
    <property type="entry name" value="SSR_resolvase"/>
</dbReference>
<dbReference type="PROSITE" id="PS51736">
    <property type="entry name" value="RECOMBINASES_3"/>
    <property type="match status" value="1"/>
</dbReference>
<dbReference type="PANTHER" id="PTHR30461">
    <property type="entry name" value="DNA-INVERTASE FROM LAMBDOID PROPHAGE"/>
    <property type="match status" value="1"/>
</dbReference>
<sequence>MAIYGYARVSTLGQELKEQKSLLKKNGAEIIFAEKMSATNRSGRNELKKLLDLLKPGDTVLVKKIDRLARSIRDLRMIVDEIIEKGSSVIFIDDKMEFNGAEKSSPLQTMMLNMLGSFAEFERDLIVTRTQEGKAYAKKTNKSYREGRPKAKLTTRKMEAYDKLMSGKSYKEVAKDTEFSKSTLQRIKRQVQEERQREQEDGK</sequence>
<evidence type="ECO:0000256" key="1">
    <source>
        <dbReference type="ARBA" id="ARBA00009913"/>
    </source>
</evidence>
<dbReference type="GO" id="GO:0000150">
    <property type="term" value="F:DNA strand exchange activity"/>
    <property type="evidence" value="ECO:0007669"/>
    <property type="project" value="InterPro"/>
</dbReference>
<dbReference type="SMART" id="SM00857">
    <property type="entry name" value="Resolvase"/>
    <property type="match status" value="1"/>
</dbReference>
<dbReference type="InterPro" id="IPR006119">
    <property type="entry name" value="Resolv_N"/>
</dbReference>
<dbReference type="EMBL" id="LN846932">
    <property type="protein sequence ID" value="CRI06721.1"/>
    <property type="molecule type" value="Genomic_DNA"/>
</dbReference>
<comment type="similarity">
    <text evidence="1">Belongs to the site-specific recombinase resolvase family.</text>
</comment>
<dbReference type="PANTHER" id="PTHR30461:SF26">
    <property type="entry name" value="RESOLVASE HOMOLOG YNEB"/>
    <property type="match status" value="1"/>
</dbReference>
<dbReference type="Proteomes" id="UP000464233">
    <property type="component" value="Plasmid LMA_pa"/>
</dbReference>
<keyword evidence="3" id="KW-0238">DNA-binding</keyword>
<gene>
    <name evidence="5" type="ORF">BN424_pa0056</name>
</gene>
<dbReference type="Pfam" id="PF00239">
    <property type="entry name" value="Resolvase"/>
    <property type="match status" value="1"/>
</dbReference>
<dbReference type="InterPro" id="IPR006118">
    <property type="entry name" value="Recombinase_CS"/>
</dbReference>